<organism evidence="2">
    <name type="scientific">Anopheles marajoara</name>
    <dbReference type="NCBI Taxonomy" id="58244"/>
    <lineage>
        <taxon>Eukaryota</taxon>
        <taxon>Metazoa</taxon>
        <taxon>Ecdysozoa</taxon>
        <taxon>Arthropoda</taxon>
        <taxon>Hexapoda</taxon>
        <taxon>Insecta</taxon>
        <taxon>Pterygota</taxon>
        <taxon>Neoptera</taxon>
        <taxon>Endopterygota</taxon>
        <taxon>Diptera</taxon>
        <taxon>Nematocera</taxon>
        <taxon>Culicoidea</taxon>
        <taxon>Culicidae</taxon>
        <taxon>Anophelinae</taxon>
        <taxon>Anopheles</taxon>
    </lineage>
</organism>
<name>A0A2M4C6D3_9DIPT</name>
<feature type="chain" id="PRO_5014617298" evidence="1">
    <location>
        <begin position="20"/>
        <end position="149"/>
    </location>
</feature>
<keyword evidence="1" id="KW-0732">Signal</keyword>
<reference evidence="2" key="1">
    <citation type="submission" date="2018-01" db="EMBL/GenBank/DDBJ databases">
        <title>An insight into the sialome of Amazonian anophelines.</title>
        <authorList>
            <person name="Ribeiro J.M."/>
            <person name="Scarpassa V."/>
            <person name="Calvo E."/>
        </authorList>
    </citation>
    <scope>NUCLEOTIDE SEQUENCE</scope>
    <source>
        <tissue evidence="2">Salivary glands</tissue>
    </source>
</reference>
<feature type="signal peptide" evidence="1">
    <location>
        <begin position="1"/>
        <end position="19"/>
    </location>
</feature>
<accession>A0A2M4C6D3</accession>
<sequence length="149" mass="16499">MTVLMCSVCACVFVAVVCCEHSVNLMHFVFSSYRHTIRVSGPPVEVGVTMYVLSISSLSEVKMVQTHNMTPFCTLTTPSARRGRASRLSISPDLPTSSSSPFSTPKIITFHYHHHHHQQPVSLSHKITLTLFTHSFIYSFVTNGTSLTA</sequence>
<protein>
    <submittedName>
        <fullName evidence="2">Putative secreted protein</fullName>
    </submittedName>
</protein>
<dbReference type="AlphaFoldDB" id="A0A2M4C6D3"/>
<dbReference type="EMBL" id="GGFJ01011733">
    <property type="protein sequence ID" value="MBW60874.1"/>
    <property type="molecule type" value="Transcribed_RNA"/>
</dbReference>
<proteinExistence type="predicted"/>
<evidence type="ECO:0000313" key="2">
    <source>
        <dbReference type="EMBL" id="MBW60874.1"/>
    </source>
</evidence>
<evidence type="ECO:0000256" key="1">
    <source>
        <dbReference type="SAM" id="SignalP"/>
    </source>
</evidence>